<dbReference type="Proteomes" id="UP000197528">
    <property type="component" value="Unassembled WGS sequence"/>
</dbReference>
<evidence type="ECO:0000256" key="1">
    <source>
        <dbReference type="ARBA" id="ARBA00006484"/>
    </source>
</evidence>
<evidence type="ECO:0000313" key="4">
    <source>
        <dbReference type="Proteomes" id="UP000197528"/>
    </source>
</evidence>
<comment type="similarity">
    <text evidence="1">Belongs to the short-chain dehydrogenases/reductases (SDR) family.</text>
</comment>
<dbReference type="InterPro" id="IPR036291">
    <property type="entry name" value="NAD(P)-bd_dom_sf"/>
</dbReference>
<protein>
    <submittedName>
        <fullName evidence="3">Short-chain dehydrogenase</fullName>
    </submittedName>
</protein>
<gene>
    <name evidence="3" type="ORF">CBI31_09525</name>
</gene>
<dbReference type="PANTHER" id="PTHR42760:SF129">
    <property type="entry name" value="OXIDOREDUCTASE"/>
    <property type="match status" value="1"/>
</dbReference>
<sequence>MSTPKNVLITGASRGIGRAIATRLTHDGYRVINLDKLEPPSLLKDEEFHQVDITDSNAVKTLLQEITHRAKVLRLVNNAGIIKPGALEDVSAADFDAVYALNLKAPMVLAQQMLPQMRQENFGRIVNIASRAALGKEERTAYAAMKAGLQGMTRTWALELAQYGITVNAIGPGPIATELFTSGNPPNAPKTIKIIESIPVKRMGQPEDIAHAAAYLIDDRSSFTTGQTLYVCGGMTVGLSNAS</sequence>
<name>A0A254PQW5_9BURK</name>
<reference evidence="3 4" key="1">
    <citation type="submission" date="2017-05" db="EMBL/GenBank/DDBJ databases">
        <title>Genome of Polynucleobacter sp. MWH-Feld-100.</title>
        <authorList>
            <person name="Hahn M.W."/>
        </authorList>
    </citation>
    <scope>NUCLEOTIDE SEQUENCE [LARGE SCALE GENOMIC DNA]</scope>
    <source>
        <strain evidence="3 4">MWH-Feld-100</strain>
    </source>
</reference>
<dbReference type="FunFam" id="3.40.50.720:FF:000173">
    <property type="entry name" value="3-oxoacyl-[acyl-carrier protein] reductase"/>
    <property type="match status" value="1"/>
</dbReference>
<keyword evidence="2" id="KW-0560">Oxidoreductase</keyword>
<dbReference type="EMBL" id="NGUP01000005">
    <property type="protein sequence ID" value="OWS68943.1"/>
    <property type="molecule type" value="Genomic_DNA"/>
</dbReference>
<dbReference type="Gene3D" id="3.40.50.720">
    <property type="entry name" value="NAD(P)-binding Rossmann-like Domain"/>
    <property type="match status" value="1"/>
</dbReference>
<dbReference type="SUPFAM" id="SSF51735">
    <property type="entry name" value="NAD(P)-binding Rossmann-fold domains"/>
    <property type="match status" value="1"/>
</dbReference>
<comment type="caution">
    <text evidence="3">The sequence shown here is derived from an EMBL/GenBank/DDBJ whole genome shotgun (WGS) entry which is preliminary data.</text>
</comment>
<dbReference type="RefSeq" id="WP_088526165.1">
    <property type="nucleotide sequence ID" value="NZ_NGUP01000005.1"/>
</dbReference>
<organism evidence="3 4">
    <name type="scientific">Polynucleobacter campilacus</name>
    <dbReference type="NCBI Taxonomy" id="1743163"/>
    <lineage>
        <taxon>Bacteria</taxon>
        <taxon>Pseudomonadati</taxon>
        <taxon>Pseudomonadota</taxon>
        <taxon>Betaproteobacteria</taxon>
        <taxon>Burkholderiales</taxon>
        <taxon>Burkholderiaceae</taxon>
        <taxon>Polynucleobacter</taxon>
    </lineage>
</organism>
<dbReference type="GO" id="GO:0030497">
    <property type="term" value="P:fatty acid elongation"/>
    <property type="evidence" value="ECO:0007669"/>
    <property type="project" value="TreeGrafter"/>
</dbReference>
<dbReference type="Pfam" id="PF13561">
    <property type="entry name" value="adh_short_C2"/>
    <property type="match status" value="1"/>
</dbReference>
<dbReference type="GO" id="GO:0016616">
    <property type="term" value="F:oxidoreductase activity, acting on the CH-OH group of donors, NAD or NADP as acceptor"/>
    <property type="evidence" value="ECO:0007669"/>
    <property type="project" value="TreeGrafter"/>
</dbReference>
<dbReference type="CDD" id="cd05233">
    <property type="entry name" value="SDR_c"/>
    <property type="match status" value="1"/>
</dbReference>
<dbReference type="PRINTS" id="PR00081">
    <property type="entry name" value="GDHRDH"/>
</dbReference>
<dbReference type="AlphaFoldDB" id="A0A254PQW5"/>
<accession>A0A254PQW5</accession>
<keyword evidence="4" id="KW-1185">Reference proteome</keyword>
<evidence type="ECO:0000313" key="3">
    <source>
        <dbReference type="EMBL" id="OWS68943.1"/>
    </source>
</evidence>
<dbReference type="InterPro" id="IPR002347">
    <property type="entry name" value="SDR_fam"/>
</dbReference>
<dbReference type="PANTHER" id="PTHR42760">
    <property type="entry name" value="SHORT-CHAIN DEHYDROGENASES/REDUCTASES FAMILY MEMBER"/>
    <property type="match status" value="1"/>
</dbReference>
<dbReference type="OrthoDB" id="8665216at2"/>
<dbReference type="PRINTS" id="PR00080">
    <property type="entry name" value="SDRFAMILY"/>
</dbReference>
<evidence type="ECO:0000256" key="2">
    <source>
        <dbReference type="ARBA" id="ARBA00023002"/>
    </source>
</evidence>
<proteinExistence type="inferred from homology"/>